<dbReference type="EMBL" id="HG966617">
    <property type="protein sequence ID" value="CDO59554.1"/>
    <property type="molecule type" value="Genomic_DNA"/>
</dbReference>
<evidence type="ECO:0000256" key="1">
    <source>
        <dbReference type="ARBA" id="ARBA00004651"/>
    </source>
</evidence>
<dbReference type="Proteomes" id="UP000032160">
    <property type="component" value="Chromosome I"/>
</dbReference>
<keyword evidence="4 6" id="KW-1133">Transmembrane helix</keyword>
<dbReference type="PATRIC" id="fig|1458461.3.peg.1339"/>
<dbReference type="KEGG" id="pect:BN1012_Phect1340"/>
<evidence type="ECO:0000256" key="2">
    <source>
        <dbReference type="ARBA" id="ARBA00022475"/>
    </source>
</evidence>
<feature type="transmembrane region" description="Helical" evidence="6">
    <location>
        <begin position="330"/>
        <end position="363"/>
    </location>
</feature>
<keyword evidence="2" id="KW-1003">Cell membrane</keyword>
<dbReference type="Pfam" id="PF02687">
    <property type="entry name" value="FtsX"/>
    <property type="match status" value="2"/>
</dbReference>
<proteinExistence type="predicted"/>
<evidence type="ECO:0000256" key="4">
    <source>
        <dbReference type="ARBA" id="ARBA00022989"/>
    </source>
</evidence>
<evidence type="ECO:0000256" key="5">
    <source>
        <dbReference type="ARBA" id="ARBA00023136"/>
    </source>
</evidence>
<feature type="domain" description="ABC3 transporter permease C-terminal" evidence="7">
    <location>
        <begin position="293"/>
        <end position="409"/>
    </location>
</feature>
<name>X5MEZ6_9HYPH</name>
<keyword evidence="9" id="KW-1185">Reference proteome</keyword>
<feature type="transmembrane region" description="Helical" evidence="6">
    <location>
        <begin position="798"/>
        <end position="821"/>
    </location>
</feature>
<feature type="transmembrane region" description="Helical" evidence="6">
    <location>
        <begin position="286"/>
        <end position="309"/>
    </location>
</feature>
<reference evidence="8 9" key="1">
    <citation type="journal article" date="2014" name="Front. Genet.">
        <title>Genome and metabolic network of "Candidatus Phaeomarinobacter ectocarpi" Ec32, a new candidate genus of Alphaproteobacteria frequently associated with brown algae.</title>
        <authorList>
            <person name="Dittami S.M."/>
            <person name="Barbeyron T."/>
            <person name="Boyen C."/>
            <person name="Cambefort J."/>
            <person name="Collet G."/>
            <person name="Delage L."/>
            <person name="Gobet A."/>
            <person name="Groisillier A."/>
            <person name="Leblanc C."/>
            <person name="Michel G."/>
            <person name="Scornet D."/>
            <person name="Siegel A."/>
            <person name="Tapia J.E."/>
            <person name="Tonon T."/>
        </authorList>
    </citation>
    <scope>NUCLEOTIDE SEQUENCE [LARGE SCALE GENOMIC DNA]</scope>
    <source>
        <strain evidence="8 9">Ec32</strain>
    </source>
</reference>
<dbReference type="PANTHER" id="PTHR30287">
    <property type="entry name" value="MEMBRANE COMPONENT OF PREDICTED ABC SUPERFAMILY METABOLITE UPTAKE TRANSPORTER"/>
    <property type="match status" value="1"/>
</dbReference>
<feature type="transmembrane region" description="Helical" evidence="6">
    <location>
        <begin position="429"/>
        <end position="449"/>
    </location>
</feature>
<evidence type="ECO:0000256" key="6">
    <source>
        <dbReference type="SAM" id="Phobius"/>
    </source>
</evidence>
<feature type="transmembrane region" description="Helical" evidence="6">
    <location>
        <begin position="503"/>
        <end position="527"/>
    </location>
</feature>
<dbReference type="PANTHER" id="PTHR30287:SF1">
    <property type="entry name" value="INNER MEMBRANE PROTEIN"/>
    <property type="match status" value="1"/>
</dbReference>
<sequence>MSDIAETSPALAASVRGGGSSRLPLPFRIASRELRGGLKGFRIFLACLTLGVAAIASVGSVSSALMRGLAEEGQTILGGDVGFEIVHRETNADERAWLNAVVERGGALSKTADMRAMGRAVKNTERTLVELKAVDDFYPLYGEVTLASGQSLDSALARGSDGAFGAVVEPVLLERLGLETGDELNVGNLTFVIRSAIDNEPDRVAGGFAIGPRVMISDEALAETGLVTIGSLVDYEYRLRLPAAEQTNEAVAAFVEETKEALPESGWRIRDRSNSAPGIRRTVGQVALFLTLVGLTALIVGGVGVGNAIKSYIDKKREVIATFKCLGAPGGLIFQIYFLQVMAIALVGVAIGLGIGAMVPMIAQASLAELLPVPTEFAVHTGPLVLAAIYGIVTAIAFAVWPLARARDIPAAGLFRDIVAPASRWPRPFYIFLTLGSLATLAVLAVALTEDYQRLFAVWFLVGTAAAFGVLLLTADLMMWVAKRVGRPKMPSLRIALANLYRPGAPTGSVVLSLGLGLTLLVTISLIDGNITRQVSTQLPDRAPSFFFLDLQKGQLDGFNTILDQTDGIADVNRVPMIRGPIVAVNDVRAGDVEATPDSRWALRGDRGFTYSAALPPGSDILEGEWWPEDYAGPPLVSFVKDLADGWGIGIGDTLTIDVLGREITAEIASLREVTWQTGGINFILVFSPGVLDNAPQTILSTVTMDEAGELELQRQVTDAFPNVTSIRVKEAISSVSALLEDLVLAVRATSVVTIIAGILVLAGAMAAGHRHRVYDSVVLKVLGATRAKVLGAYALEYALLGFGTALIAASAGTLAAYLVITQVMQAEWAFLPVTLAITVIGATVITMGFGLVGTWSALSRKAAPILRSE</sequence>
<dbReference type="RefSeq" id="WP_244442910.1">
    <property type="nucleotide sequence ID" value="NZ_HG966617.1"/>
</dbReference>
<evidence type="ECO:0000256" key="3">
    <source>
        <dbReference type="ARBA" id="ARBA00022692"/>
    </source>
</evidence>
<dbReference type="InterPro" id="IPR003838">
    <property type="entry name" value="ABC3_permease_C"/>
</dbReference>
<keyword evidence="3 6" id="KW-0812">Transmembrane</keyword>
<dbReference type="InterPro" id="IPR038766">
    <property type="entry name" value="Membrane_comp_ABC_pdt"/>
</dbReference>
<feature type="transmembrane region" description="Helical" evidence="6">
    <location>
        <begin position="743"/>
        <end position="763"/>
    </location>
</feature>
<protein>
    <submittedName>
        <fullName evidence="8">ABC transporter, permease protein, putative</fullName>
    </submittedName>
</protein>
<gene>
    <name evidence="8" type="ORF">BN1012_Phect1340</name>
</gene>
<accession>X5MEZ6</accession>
<organism evidence="8 9">
    <name type="scientific">Candidatus Phaeomarinibacter ectocarpi</name>
    <dbReference type="NCBI Taxonomy" id="1458461"/>
    <lineage>
        <taxon>Bacteria</taxon>
        <taxon>Pseudomonadati</taxon>
        <taxon>Pseudomonadota</taxon>
        <taxon>Alphaproteobacteria</taxon>
        <taxon>Hyphomicrobiales</taxon>
        <taxon>Parvibaculaceae</taxon>
        <taxon>Candidatus Phaeomarinibacter</taxon>
    </lineage>
</organism>
<keyword evidence="5 6" id="KW-0472">Membrane</keyword>
<feature type="domain" description="ABC3 transporter permease C-terminal" evidence="7">
    <location>
        <begin position="751"/>
        <end position="860"/>
    </location>
</feature>
<feature type="transmembrane region" description="Helical" evidence="6">
    <location>
        <begin position="833"/>
        <end position="859"/>
    </location>
</feature>
<feature type="transmembrane region" description="Helical" evidence="6">
    <location>
        <begin position="455"/>
        <end position="482"/>
    </location>
</feature>
<dbReference type="AlphaFoldDB" id="X5MEZ6"/>
<dbReference type="STRING" id="1458461.BN1012_Phect1340"/>
<feature type="transmembrane region" description="Helical" evidence="6">
    <location>
        <begin position="43"/>
        <end position="66"/>
    </location>
</feature>
<comment type="subcellular location">
    <subcellularLocation>
        <location evidence="1">Cell membrane</location>
        <topology evidence="1">Multi-pass membrane protein</topology>
    </subcellularLocation>
</comment>
<dbReference type="GO" id="GO:0005886">
    <property type="term" value="C:plasma membrane"/>
    <property type="evidence" value="ECO:0007669"/>
    <property type="project" value="UniProtKB-SubCell"/>
</dbReference>
<evidence type="ECO:0000313" key="8">
    <source>
        <dbReference type="EMBL" id="CDO59554.1"/>
    </source>
</evidence>
<evidence type="ECO:0000259" key="7">
    <source>
        <dbReference type="Pfam" id="PF02687"/>
    </source>
</evidence>
<dbReference type="HOGENOM" id="CLU_009475_3_1_5"/>
<evidence type="ECO:0000313" key="9">
    <source>
        <dbReference type="Proteomes" id="UP000032160"/>
    </source>
</evidence>
<feature type="transmembrane region" description="Helical" evidence="6">
    <location>
        <begin position="383"/>
        <end position="404"/>
    </location>
</feature>